<dbReference type="InterPro" id="IPR002110">
    <property type="entry name" value="Ankyrin_rpt"/>
</dbReference>
<dbReference type="SUPFAM" id="SSF48403">
    <property type="entry name" value="Ankyrin repeat"/>
    <property type="match status" value="2"/>
</dbReference>
<dbReference type="InterPro" id="IPR025676">
    <property type="entry name" value="Clr5_dom"/>
</dbReference>
<keyword evidence="2 3" id="KW-0040">ANK repeat</keyword>
<dbReference type="PROSITE" id="PS50088">
    <property type="entry name" value="ANK_REPEAT"/>
    <property type="match status" value="5"/>
</dbReference>
<evidence type="ECO:0000259" key="4">
    <source>
        <dbReference type="Pfam" id="PF14420"/>
    </source>
</evidence>
<evidence type="ECO:0000256" key="1">
    <source>
        <dbReference type="ARBA" id="ARBA00022737"/>
    </source>
</evidence>
<dbReference type="Pfam" id="PF14420">
    <property type="entry name" value="Clr5"/>
    <property type="match status" value="1"/>
</dbReference>
<dbReference type="Pfam" id="PF00023">
    <property type="entry name" value="Ank"/>
    <property type="match status" value="1"/>
</dbReference>
<gene>
    <name evidence="5" type="ORF">VTL71DRAFT_9256</name>
</gene>
<dbReference type="PROSITE" id="PS50297">
    <property type="entry name" value="ANK_REP_REGION"/>
    <property type="match status" value="3"/>
</dbReference>
<dbReference type="PANTHER" id="PTHR24198:SF165">
    <property type="entry name" value="ANKYRIN REPEAT-CONTAINING PROTEIN-RELATED"/>
    <property type="match status" value="1"/>
</dbReference>
<accession>A0ABR4BSN8</accession>
<dbReference type="Proteomes" id="UP001595075">
    <property type="component" value="Unassembled WGS sequence"/>
</dbReference>
<keyword evidence="6" id="KW-1185">Reference proteome</keyword>
<dbReference type="InterPro" id="IPR036770">
    <property type="entry name" value="Ankyrin_rpt-contain_sf"/>
</dbReference>
<feature type="repeat" description="ANK" evidence="3">
    <location>
        <begin position="949"/>
        <end position="981"/>
    </location>
</feature>
<proteinExistence type="predicted"/>
<dbReference type="EMBL" id="JAZHXI010000021">
    <property type="protein sequence ID" value="KAL2060615.1"/>
    <property type="molecule type" value="Genomic_DNA"/>
</dbReference>
<reference evidence="5 6" key="1">
    <citation type="journal article" date="2024" name="Commun. Biol.">
        <title>Comparative genomic analysis of thermophilic fungi reveals convergent evolutionary adaptations and gene losses.</title>
        <authorList>
            <person name="Steindorff A.S."/>
            <person name="Aguilar-Pontes M.V."/>
            <person name="Robinson A.J."/>
            <person name="Andreopoulos B."/>
            <person name="LaButti K."/>
            <person name="Kuo A."/>
            <person name="Mondo S."/>
            <person name="Riley R."/>
            <person name="Otillar R."/>
            <person name="Haridas S."/>
            <person name="Lipzen A."/>
            <person name="Grimwood J."/>
            <person name="Schmutz J."/>
            <person name="Clum A."/>
            <person name="Reid I.D."/>
            <person name="Moisan M.C."/>
            <person name="Butler G."/>
            <person name="Nguyen T.T.M."/>
            <person name="Dewar K."/>
            <person name="Conant G."/>
            <person name="Drula E."/>
            <person name="Henrissat B."/>
            <person name="Hansel C."/>
            <person name="Singer S."/>
            <person name="Hutchinson M.I."/>
            <person name="de Vries R.P."/>
            <person name="Natvig D.O."/>
            <person name="Powell A.J."/>
            <person name="Tsang A."/>
            <person name="Grigoriev I.V."/>
        </authorList>
    </citation>
    <scope>NUCLEOTIDE SEQUENCE [LARGE SCALE GENOMIC DNA]</scope>
    <source>
        <strain evidence="5 6">CBS 494.80</strain>
    </source>
</reference>
<keyword evidence="1" id="KW-0677">Repeat</keyword>
<feature type="repeat" description="ANK" evidence="3">
    <location>
        <begin position="914"/>
        <end position="946"/>
    </location>
</feature>
<name>A0ABR4BSN8_9HELO</name>
<sequence>MASLPYQPTDQDWENNRALLEDLYTRGTMRSVMDHMQNRCGWDVNIKRNQYHKWLTKVWKMQKNVDAANWVAIYLHVRDLQRGNRLVDVWIHGKKMLPQTIVKETRRQLRACPGLTGAAPVNLPSGVVVKACSFTPMEYITIELPFHHFENYLKNDHQIRNFNAHSVEIIQRHEAVHSGLWAPNHEVEKALQLVVPGLDDQFDFSLMRPNTRFFASPLHRSIMFSIANNFVGLDSFPKEQVILFLQDETSEGFYHMIRSAPQYYTTQAIALNLFRAGIEVGDVKTVESILRENLPGIGVNDFVCEHGSVKLTPIEAAAGLLHKELVKTLLNRGANLTLSHPKSDHNGALSCAAKGLASNWTHKRVAGLDQELFEWLVSRGGQLGSWDLLDLIRYDTERNLTEFIISFQAGENHERWTESGIFCAVFKIQKHSVMLKIFDVMLKVNANLGYRKRYIGVARFPGCIVDIIAQRGDGVLMQKLLENQVQLTGDTLPCAISIGSEDLVRWLLRHGADVSIMGDLLISPLAAAIRLQSSSMDELIIPQSICSLSKITMFESALRAASEIGSLRWIEKLSQIGTVRPADLGSALIIAIRNGKQDIALALLDAGADPNVEPDSGDEYPALLEALRKRDAALVYALLDADANPNKDRLTLDGFNGRESAIGLAVRWGDITIVQSIIKAGAELDTCGWRTMSRRNDSSPALNIAVRSKNLTLVKLLAEAGCDINNPRANLAKDTALKAAVESADFDMIRHVLSIGADVHDPPALAAAWTQGPQYLDLLLEAHKGRNPKGRPGWGSNILASALRLDDFDLFKRMMDIGADANQFDRSKTSFCKAIERHQTGGFRVVEYLLREKNKTGCGPESIVMTTPAPLRELGIPLVMLTAFLAAIRTKSRRLVDLMLRHNADIDFPAARGIKRTPLQQAAEVGSEGIVQLLLDRGAEVNGAAAQRGGATALQLAAIKGFIKLARLLLEQGAKVDAPASKVNGRTALEGAAEHGRLDMVVVLLRAGAALGGNDQAQIQRAIALAEENSHPHIARLLTRYGQTKIISSAEPALSDFEAVFDYSLYELN</sequence>
<comment type="caution">
    <text evidence="5">The sequence shown here is derived from an EMBL/GenBank/DDBJ whole genome shotgun (WGS) entry which is preliminary data.</text>
</comment>
<evidence type="ECO:0000313" key="6">
    <source>
        <dbReference type="Proteomes" id="UP001595075"/>
    </source>
</evidence>
<dbReference type="Gene3D" id="1.25.40.20">
    <property type="entry name" value="Ankyrin repeat-containing domain"/>
    <property type="match status" value="3"/>
</dbReference>
<evidence type="ECO:0000256" key="2">
    <source>
        <dbReference type="ARBA" id="ARBA00023043"/>
    </source>
</evidence>
<evidence type="ECO:0000256" key="3">
    <source>
        <dbReference type="PROSITE-ProRule" id="PRU00023"/>
    </source>
</evidence>
<organism evidence="5 6">
    <name type="scientific">Oculimacula yallundae</name>
    <dbReference type="NCBI Taxonomy" id="86028"/>
    <lineage>
        <taxon>Eukaryota</taxon>
        <taxon>Fungi</taxon>
        <taxon>Dikarya</taxon>
        <taxon>Ascomycota</taxon>
        <taxon>Pezizomycotina</taxon>
        <taxon>Leotiomycetes</taxon>
        <taxon>Helotiales</taxon>
        <taxon>Ploettnerulaceae</taxon>
        <taxon>Oculimacula</taxon>
    </lineage>
</organism>
<dbReference type="Pfam" id="PF12796">
    <property type="entry name" value="Ank_2"/>
    <property type="match status" value="2"/>
</dbReference>
<feature type="domain" description="Clr5" evidence="4">
    <location>
        <begin position="10"/>
        <end position="63"/>
    </location>
</feature>
<dbReference type="SMART" id="SM00248">
    <property type="entry name" value="ANK"/>
    <property type="match status" value="13"/>
</dbReference>
<feature type="repeat" description="ANK" evidence="3">
    <location>
        <begin position="984"/>
        <end position="1016"/>
    </location>
</feature>
<feature type="repeat" description="ANK" evidence="3">
    <location>
        <begin position="583"/>
        <end position="615"/>
    </location>
</feature>
<dbReference type="PANTHER" id="PTHR24198">
    <property type="entry name" value="ANKYRIN REPEAT AND PROTEIN KINASE DOMAIN-CONTAINING PROTEIN"/>
    <property type="match status" value="1"/>
</dbReference>
<evidence type="ECO:0000313" key="5">
    <source>
        <dbReference type="EMBL" id="KAL2060615.1"/>
    </source>
</evidence>
<feature type="repeat" description="ANK" evidence="3">
    <location>
        <begin position="697"/>
        <end position="729"/>
    </location>
</feature>
<protein>
    <recommendedName>
        <fullName evidence="4">Clr5 domain-containing protein</fullName>
    </recommendedName>
</protein>